<proteinExistence type="predicted"/>
<evidence type="ECO:0000313" key="3">
    <source>
        <dbReference type="WBParaSite" id="ACRNAN_scaffold4452.g24942.t1"/>
    </source>
</evidence>
<feature type="compositionally biased region" description="Polar residues" evidence="1">
    <location>
        <begin position="1"/>
        <end position="13"/>
    </location>
</feature>
<evidence type="ECO:0000256" key="1">
    <source>
        <dbReference type="SAM" id="MobiDB-lite"/>
    </source>
</evidence>
<accession>A0A914DW54</accession>
<feature type="region of interest" description="Disordered" evidence="1">
    <location>
        <begin position="1"/>
        <end position="46"/>
    </location>
</feature>
<organism evidence="2 3">
    <name type="scientific">Acrobeloides nanus</name>
    <dbReference type="NCBI Taxonomy" id="290746"/>
    <lineage>
        <taxon>Eukaryota</taxon>
        <taxon>Metazoa</taxon>
        <taxon>Ecdysozoa</taxon>
        <taxon>Nematoda</taxon>
        <taxon>Chromadorea</taxon>
        <taxon>Rhabditida</taxon>
        <taxon>Tylenchina</taxon>
        <taxon>Cephalobomorpha</taxon>
        <taxon>Cephaloboidea</taxon>
        <taxon>Cephalobidae</taxon>
        <taxon>Acrobeloides</taxon>
    </lineage>
</organism>
<protein>
    <submittedName>
        <fullName evidence="3">F-box domain-containing protein</fullName>
    </submittedName>
</protein>
<evidence type="ECO:0000313" key="2">
    <source>
        <dbReference type="Proteomes" id="UP000887540"/>
    </source>
</evidence>
<dbReference type="Proteomes" id="UP000887540">
    <property type="component" value="Unplaced"/>
</dbReference>
<sequence>MRPRSGTFNQNIVNVMRPRKNSSPPGISNDIKSKRTKISQDSTPLPSYTSSDVIIDVLKYINRNEIEKCQLLSYNFDSIITSSSILPVYQLQEIIMDNHRGWTAEVPVKTNILKKLTSLNSSLVRLNLNDENVQASLGNCYVKRMKISIRNDGENVLKKLVNIVKHSGKPILAQLCEMVFVMGEYKWLHQIPMIFKDLISTEKFNLVFYTSPPLQYIAKNPSCVELDNPKIEINIETANCYGVNWKKSKSSLYQLIAGEGLETILNRGTIELGHINGSEEDFLASVIKILRNSTKLQYLFKRINFAIQARNRDDTIYHNIFIREGYVPYKSLQGRYQDKQRDDGWIIEVDFNHEYLMEFVILKPGEAREGF</sequence>
<dbReference type="WBParaSite" id="ACRNAN_scaffold4452.g24942.t1">
    <property type="protein sequence ID" value="ACRNAN_scaffold4452.g24942.t1"/>
    <property type="gene ID" value="ACRNAN_scaffold4452.g24942"/>
</dbReference>
<keyword evidence="2" id="KW-1185">Reference proteome</keyword>
<dbReference type="AlphaFoldDB" id="A0A914DW54"/>
<name>A0A914DW54_9BILA</name>
<reference evidence="3" key="1">
    <citation type="submission" date="2022-11" db="UniProtKB">
        <authorList>
            <consortium name="WormBaseParasite"/>
        </authorList>
    </citation>
    <scope>IDENTIFICATION</scope>
</reference>